<keyword evidence="3" id="KW-1003">Cell membrane</keyword>
<dbReference type="Gene3D" id="1.20.5.3310">
    <property type="match status" value="1"/>
</dbReference>
<comment type="caution">
    <text evidence="9">The sequence shown here is derived from an EMBL/GenBank/DDBJ whole genome shotgun (WGS) entry which is preliminary data.</text>
</comment>
<dbReference type="GO" id="GO:0043953">
    <property type="term" value="P:protein transport by the Tat complex"/>
    <property type="evidence" value="ECO:0007669"/>
    <property type="project" value="InterPro"/>
</dbReference>
<dbReference type="InterPro" id="IPR003369">
    <property type="entry name" value="TatA/B/E"/>
</dbReference>
<dbReference type="EMBL" id="JMIY01000008">
    <property type="protein sequence ID" value="KCZ70456.1"/>
    <property type="molecule type" value="Genomic_DNA"/>
</dbReference>
<sequence>MIGTQELVLILIVALFLFGPSKLPELAQSLGKAVGEFKRAQIETERDLRANRFLNDKDIKIHNLAIEMGLDVQNKTPEQLVEEIRSRIKDKDLTVKTGST</sequence>
<keyword evidence="4" id="KW-0812">Transmembrane</keyword>
<organism evidence="9 10">
    <name type="scientific">Candidatus Methanoperedens nitratireducens</name>
    <dbReference type="NCBI Taxonomy" id="1392998"/>
    <lineage>
        <taxon>Archaea</taxon>
        <taxon>Methanobacteriati</taxon>
        <taxon>Methanobacteriota</taxon>
        <taxon>Stenosarchaea group</taxon>
        <taxon>Methanomicrobia</taxon>
        <taxon>Methanosarcinales</taxon>
        <taxon>ANME-2 cluster</taxon>
        <taxon>Candidatus Methanoperedentaceae</taxon>
        <taxon>Candidatus Methanoperedens</taxon>
    </lineage>
</organism>
<protein>
    <submittedName>
        <fullName evidence="9">Sec-independent protein translocase TatA</fullName>
    </submittedName>
</protein>
<accession>A0A062UTV9</accession>
<dbReference type="Pfam" id="PF02416">
    <property type="entry name" value="TatA_B_E"/>
    <property type="match status" value="1"/>
</dbReference>
<evidence type="ECO:0000256" key="4">
    <source>
        <dbReference type="ARBA" id="ARBA00022692"/>
    </source>
</evidence>
<name>A0A062UTV9_9EURY</name>
<dbReference type="PANTHER" id="PTHR42982:SF1">
    <property type="entry name" value="SEC-INDEPENDENT PROTEIN TRANSLOCASE PROTEIN TATA"/>
    <property type="match status" value="1"/>
</dbReference>
<dbReference type="Proteomes" id="UP000027153">
    <property type="component" value="Unassembled WGS sequence"/>
</dbReference>
<keyword evidence="2" id="KW-0813">Transport</keyword>
<dbReference type="AlphaFoldDB" id="A0A062UTV9"/>
<dbReference type="RefSeq" id="WP_048093986.1">
    <property type="nucleotide sequence ID" value="NZ_JMIY01000008.1"/>
</dbReference>
<keyword evidence="7" id="KW-0811">Translocation</keyword>
<dbReference type="GO" id="GO:0005886">
    <property type="term" value="C:plasma membrane"/>
    <property type="evidence" value="ECO:0007669"/>
    <property type="project" value="UniProtKB-SubCell"/>
</dbReference>
<keyword evidence="5" id="KW-0653">Protein transport</keyword>
<gene>
    <name evidence="9" type="ORF">ANME2D_03371</name>
</gene>
<proteinExistence type="predicted"/>
<evidence type="ECO:0000256" key="7">
    <source>
        <dbReference type="ARBA" id="ARBA00023010"/>
    </source>
</evidence>
<evidence type="ECO:0000313" key="9">
    <source>
        <dbReference type="EMBL" id="KCZ70456.1"/>
    </source>
</evidence>
<evidence type="ECO:0000256" key="5">
    <source>
        <dbReference type="ARBA" id="ARBA00022927"/>
    </source>
</evidence>
<keyword evidence="8" id="KW-0472">Membrane</keyword>
<evidence type="ECO:0000256" key="6">
    <source>
        <dbReference type="ARBA" id="ARBA00022989"/>
    </source>
</evidence>
<evidence type="ECO:0000256" key="2">
    <source>
        <dbReference type="ARBA" id="ARBA00022448"/>
    </source>
</evidence>
<keyword evidence="10" id="KW-1185">Reference proteome</keyword>
<keyword evidence="6" id="KW-1133">Transmembrane helix</keyword>
<evidence type="ECO:0000256" key="8">
    <source>
        <dbReference type="ARBA" id="ARBA00023136"/>
    </source>
</evidence>
<evidence type="ECO:0000256" key="3">
    <source>
        <dbReference type="ARBA" id="ARBA00022475"/>
    </source>
</evidence>
<dbReference type="PANTHER" id="PTHR42982">
    <property type="entry name" value="SEC-INDEPENDENT PROTEIN TRANSLOCASE PROTEIN TATA"/>
    <property type="match status" value="1"/>
</dbReference>
<evidence type="ECO:0000256" key="1">
    <source>
        <dbReference type="ARBA" id="ARBA00004162"/>
    </source>
</evidence>
<dbReference type="OrthoDB" id="27754at2157"/>
<reference evidence="9 10" key="1">
    <citation type="journal article" date="2013" name="Nature">
        <title>Anaerobic oxidation of methane coupled to nitrate reduction in a novel archaeal lineage.</title>
        <authorList>
            <person name="Haroon M.F."/>
            <person name="Hu S."/>
            <person name="Shi Y."/>
            <person name="Imelfort M."/>
            <person name="Keller J."/>
            <person name="Hugenholtz P."/>
            <person name="Yuan Z."/>
            <person name="Tyson G.W."/>
        </authorList>
    </citation>
    <scope>NUCLEOTIDE SEQUENCE [LARGE SCALE GENOMIC DNA]</scope>
    <source>
        <strain evidence="9 10">ANME-2d</strain>
    </source>
</reference>
<comment type="subcellular location">
    <subcellularLocation>
        <location evidence="1">Cell membrane</location>
        <topology evidence="1">Single-pass membrane protein</topology>
    </subcellularLocation>
</comment>
<evidence type="ECO:0000313" key="10">
    <source>
        <dbReference type="Proteomes" id="UP000027153"/>
    </source>
</evidence>
<dbReference type="NCBIfam" id="TIGR01411">
    <property type="entry name" value="tatAE"/>
    <property type="match status" value="1"/>
</dbReference>
<dbReference type="InterPro" id="IPR006312">
    <property type="entry name" value="TatA/E"/>
</dbReference>